<gene>
    <name evidence="4" type="ORF">SEV965_LOCUS4182</name>
</gene>
<evidence type="ECO:0000313" key="5">
    <source>
        <dbReference type="Proteomes" id="UP000663889"/>
    </source>
</evidence>
<organism evidence="4 5">
    <name type="scientific">Rotaria sordida</name>
    <dbReference type="NCBI Taxonomy" id="392033"/>
    <lineage>
        <taxon>Eukaryota</taxon>
        <taxon>Metazoa</taxon>
        <taxon>Spiralia</taxon>
        <taxon>Gnathifera</taxon>
        <taxon>Rotifera</taxon>
        <taxon>Eurotatoria</taxon>
        <taxon>Bdelloidea</taxon>
        <taxon>Philodinida</taxon>
        <taxon>Philodinidae</taxon>
        <taxon>Rotaria</taxon>
    </lineage>
</organism>
<dbReference type="AlphaFoldDB" id="A0A813XLM8"/>
<keyword evidence="3" id="KW-0732">Signal</keyword>
<evidence type="ECO:0000256" key="3">
    <source>
        <dbReference type="SAM" id="SignalP"/>
    </source>
</evidence>
<dbReference type="GO" id="GO:0033897">
    <property type="term" value="F:ribonuclease T2 activity"/>
    <property type="evidence" value="ECO:0007669"/>
    <property type="project" value="InterPro"/>
</dbReference>
<dbReference type="EMBL" id="CAJNOU010000116">
    <property type="protein sequence ID" value="CAF0872336.1"/>
    <property type="molecule type" value="Genomic_DNA"/>
</dbReference>
<feature type="chain" id="PRO_5032350860" evidence="3">
    <location>
        <begin position="24"/>
        <end position="226"/>
    </location>
</feature>
<evidence type="ECO:0000256" key="2">
    <source>
        <dbReference type="RuleBase" id="RU004328"/>
    </source>
</evidence>
<evidence type="ECO:0000256" key="1">
    <source>
        <dbReference type="ARBA" id="ARBA00007469"/>
    </source>
</evidence>
<dbReference type="GO" id="GO:0006401">
    <property type="term" value="P:RNA catabolic process"/>
    <property type="evidence" value="ECO:0007669"/>
    <property type="project" value="TreeGrafter"/>
</dbReference>
<dbReference type="Proteomes" id="UP000663889">
    <property type="component" value="Unassembled WGS sequence"/>
</dbReference>
<dbReference type="Gene3D" id="3.90.730.10">
    <property type="entry name" value="Ribonuclease T2-like"/>
    <property type="match status" value="1"/>
</dbReference>
<protein>
    <submittedName>
        <fullName evidence="4">Uncharacterized protein</fullName>
    </submittedName>
</protein>
<dbReference type="SUPFAM" id="SSF55895">
    <property type="entry name" value="Ribonuclease Rh-like"/>
    <property type="match status" value="1"/>
</dbReference>
<dbReference type="InterPro" id="IPR001568">
    <property type="entry name" value="RNase_T2-like"/>
</dbReference>
<dbReference type="PROSITE" id="PS00530">
    <property type="entry name" value="RNASE_T2_1"/>
    <property type="match status" value="1"/>
</dbReference>
<dbReference type="Pfam" id="PF00445">
    <property type="entry name" value="Ribonuclease_T2"/>
    <property type="match status" value="1"/>
</dbReference>
<reference evidence="4" key="1">
    <citation type="submission" date="2021-02" db="EMBL/GenBank/DDBJ databases">
        <authorList>
            <person name="Nowell W R."/>
        </authorList>
    </citation>
    <scope>NUCLEOTIDE SEQUENCE</scope>
</reference>
<sequence length="226" mass="25513">MESNLIAVVCLLAFMAICCTVDAAPVNSSCPLPPKLGSTYDYDWKSKPHEWSNPNVKTASLQLALSWSPTYCASLSKAERDQQFQCKPSNDFGLIVHGLWPQASRASSVKDHPRNCRNEKQLNATMIKRFFCMMPGEYLQQSEWEKHGTCYFATATDYFTTVEKLYKSLNIPDIRSMKNPTATTIKDSFLKLNPKLPSSSIKVIMESSRLKEIDICYGLNLQFANC</sequence>
<proteinExistence type="inferred from homology"/>
<feature type="signal peptide" evidence="3">
    <location>
        <begin position="1"/>
        <end position="23"/>
    </location>
</feature>
<evidence type="ECO:0000313" key="4">
    <source>
        <dbReference type="EMBL" id="CAF0872336.1"/>
    </source>
</evidence>
<dbReference type="PANTHER" id="PTHR11240:SF22">
    <property type="entry name" value="RIBONUCLEASE T2"/>
    <property type="match status" value="1"/>
</dbReference>
<dbReference type="PANTHER" id="PTHR11240">
    <property type="entry name" value="RIBONUCLEASE T2"/>
    <property type="match status" value="1"/>
</dbReference>
<dbReference type="InterPro" id="IPR018188">
    <property type="entry name" value="RNase_T2_His_AS_1"/>
</dbReference>
<name>A0A813XLM8_9BILA</name>
<dbReference type="GO" id="GO:0003723">
    <property type="term" value="F:RNA binding"/>
    <property type="evidence" value="ECO:0007669"/>
    <property type="project" value="InterPro"/>
</dbReference>
<comment type="caution">
    <text evidence="4">The sequence shown here is derived from an EMBL/GenBank/DDBJ whole genome shotgun (WGS) entry which is preliminary data.</text>
</comment>
<dbReference type="InterPro" id="IPR036430">
    <property type="entry name" value="RNase_T2-like_sf"/>
</dbReference>
<accession>A0A813XLM8</accession>
<comment type="similarity">
    <text evidence="1 2">Belongs to the RNase T2 family.</text>
</comment>